<evidence type="ECO:0000313" key="2">
    <source>
        <dbReference type="EMBL" id="CAN60095.1"/>
    </source>
</evidence>
<dbReference type="AlphaFoldDB" id="A5ADF9"/>
<proteinExistence type="predicted"/>
<feature type="compositionally biased region" description="Polar residues" evidence="1">
    <location>
        <begin position="80"/>
        <end position="89"/>
    </location>
</feature>
<sequence length="238" mass="25193">MVRTRGGHTDPSASREARLSASAPQDPSQASQALNVPSSEGRVPTSPPQRRYSTRRPPTSPPLEPLVHRVPPKRVRTSGLRETSSQAPVDSQAPGDIQRPSGIAPEVIIKRPMVTAPPILGNSDECIPSTPATSSMPQAASTDPPTTPPVPQATPLLSQDFITIFGSDFHGMHTAILSQIQQHLGLAPPQTDIPGPSEPRAPTKETIPIEETITADVPPQAIHETAPEPSCPPENPVP</sequence>
<feature type="compositionally biased region" description="Low complexity" evidence="1">
    <location>
        <begin position="48"/>
        <end position="57"/>
    </location>
</feature>
<feature type="region of interest" description="Disordered" evidence="1">
    <location>
        <begin position="1"/>
        <end position="104"/>
    </location>
</feature>
<name>A5ADF9_VITVI</name>
<organism evidence="2">
    <name type="scientific">Vitis vinifera</name>
    <name type="common">Grape</name>
    <dbReference type="NCBI Taxonomy" id="29760"/>
    <lineage>
        <taxon>Eukaryota</taxon>
        <taxon>Viridiplantae</taxon>
        <taxon>Streptophyta</taxon>
        <taxon>Embryophyta</taxon>
        <taxon>Tracheophyta</taxon>
        <taxon>Spermatophyta</taxon>
        <taxon>Magnoliopsida</taxon>
        <taxon>eudicotyledons</taxon>
        <taxon>Gunneridae</taxon>
        <taxon>Pentapetalae</taxon>
        <taxon>rosids</taxon>
        <taxon>Vitales</taxon>
        <taxon>Vitaceae</taxon>
        <taxon>Viteae</taxon>
        <taxon>Vitis</taxon>
    </lineage>
</organism>
<feature type="compositionally biased region" description="Low complexity" evidence="1">
    <location>
        <begin position="205"/>
        <end position="214"/>
    </location>
</feature>
<evidence type="ECO:0000256" key="1">
    <source>
        <dbReference type="SAM" id="MobiDB-lite"/>
    </source>
</evidence>
<accession>A5ADF9</accession>
<reference evidence="2" key="1">
    <citation type="journal article" date="2007" name="PLoS ONE">
        <title>The first genome sequence of an elite grapevine cultivar (Pinot noir Vitis vinifera L.): coping with a highly heterozygous genome.</title>
        <authorList>
            <person name="Velasco R."/>
            <person name="Zharkikh A."/>
            <person name="Troggio M."/>
            <person name="Cartwright D.A."/>
            <person name="Cestaro A."/>
            <person name="Pruss D."/>
            <person name="Pindo M."/>
            <person name="FitzGerald L.M."/>
            <person name="Vezzulli S."/>
            <person name="Reid J."/>
            <person name="Malacarne G."/>
            <person name="Iliev D."/>
            <person name="Coppola G."/>
            <person name="Wardell B."/>
            <person name="Micheletti D."/>
            <person name="Macalma T."/>
            <person name="Facci M."/>
            <person name="Mitchell J.T."/>
            <person name="Perazzolli M."/>
            <person name="Eldredge G."/>
            <person name="Gatto P."/>
            <person name="Oyzerski R."/>
            <person name="Moretto M."/>
            <person name="Gutin N."/>
            <person name="Stefanini M."/>
            <person name="Chen Y."/>
            <person name="Segala C."/>
            <person name="Davenport C."/>
            <person name="Dematte L."/>
            <person name="Mraz A."/>
            <person name="Battilana J."/>
            <person name="Stormo K."/>
            <person name="Costa F."/>
            <person name="Tao Q."/>
            <person name="Si-Ammour A."/>
            <person name="Harkins T."/>
            <person name="Lackey A."/>
            <person name="Perbost C."/>
            <person name="Taillon B."/>
            <person name="Stella A."/>
            <person name="Solovyev V."/>
            <person name="Fawcett J.A."/>
            <person name="Sterck L."/>
            <person name="Vandepoele K."/>
            <person name="Grando S.M."/>
            <person name="Toppo S."/>
            <person name="Moser C."/>
            <person name="Lanchbury J."/>
            <person name="Bogden R."/>
            <person name="Skolnick M."/>
            <person name="Sgaramella V."/>
            <person name="Bhatnagar S.K."/>
            <person name="Fontana P."/>
            <person name="Gutin A."/>
            <person name="Van de Peer Y."/>
            <person name="Salamini F."/>
            <person name="Viola R."/>
        </authorList>
    </citation>
    <scope>NUCLEOTIDE SEQUENCE</scope>
</reference>
<feature type="compositionally biased region" description="Pro residues" evidence="1">
    <location>
        <begin position="229"/>
        <end position="238"/>
    </location>
</feature>
<protein>
    <submittedName>
        <fullName evidence="2">Uncharacterized protein</fullName>
    </submittedName>
</protein>
<dbReference type="EMBL" id="AM423741">
    <property type="protein sequence ID" value="CAN60095.1"/>
    <property type="molecule type" value="Genomic_DNA"/>
</dbReference>
<feature type="region of interest" description="Disordered" evidence="1">
    <location>
        <begin position="186"/>
        <end position="238"/>
    </location>
</feature>
<feature type="compositionally biased region" description="Low complexity" evidence="1">
    <location>
        <begin position="19"/>
        <end position="33"/>
    </location>
</feature>
<feature type="region of interest" description="Disordered" evidence="1">
    <location>
        <begin position="120"/>
        <end position="150"/>
    </location>
</feature>
<gene>
    <name evidence="2" type="ORF">VITISV_039039</name>
</gene>